<proteinExistence type="predicted"/>
<evidence type="ECO:0000313" key="3">
    <source>
        <dbReference type="Proteomes" id="UP000027161"/>
    </source>
</evidence>
<accession>A0A8E0WKK0</accession>
<comment type="caution">
    <text evidence="2">The sequence shown here is derived from an EMBL/GenBank/DDBJ whole genome shotgun (WGS) entry which is preliminary data.</text>
</comment>
<evidence type="ECO:0000259" key="1">
    <source>
        <dbReference type="Pfam" id="PF13612"/>
    </source>
</evidence>
<feature type="domain" description="Transposase DDE" evidence="1">
    <location>
        <begin position="2"/>
        <end position="73"/>
    </location>
</feature>
<reference evidence="2 3" key="1">
    <citation type="submission" date="2014-02" db="EMBL/GenBank/DDBJ databases">
        <title>Draft genome sequence of Rickettsia buchneri sp. nov. ISO7T.</title>
        <authorList>
            <person name="Felsheim R.F."/>
            <person name="Kurtti T.J."/>
            <person name="Munderloh U.G."/>
        </authorList>
    </citation>
    <scope>NUCLEOTIDE SEQUENCE [LARGE SCALE GENOMIC DNA]</scope>
    <source>
        <strain evidence="2 3">ISO7</strain>
    </source>
</reference>
<dbReference type="InterPro" id="IPR025668">
    <property type="entry name" value="Tnp_DDE_dom"/>
</dbReference>
<dbReference type="Proteomes" id="UP000027161">
    <property type="component" value="Unassembled WGS sequence"/>
</dbReference>
<dbReference type="AlphaFoldDB" id="A0A8E0WKK0"/>
<keyword evidence="3" id="KW-1185">Reference proteome</keyword>
<dbReference type="Pfam" id="PF13612">
    <property type="entry name" value="DDE_Tnp_1_3"/>
    <property type="match status" value="1"/>
</dbReference>
<gene>
    <name evidence="2" type="ORF">REISMN_07375</name>
</gene>
<sequence>MPEITKRITGLLFGDKCYIKQELFDELYVREIKLVTGIKKNMKNKLIPLIEKILLRKRSIIETVFSVLKGFLNLNIQDIDQFGMPSSISYLLLLLTV</sequence>
<evidence type="ECO:0000313" key="2">
    <source>
        <dbReference type="EMBL" id="KDO02373.1"/>
    </source>
</evidence>
<protein>
    <recommendedName>
        <fullName evidence="1">Transposase DDE domain-containing protein</fullName>
    </recommendedName>
</protein>
<organism evidence="2 3">
    <name type="scientific">Rickettsia tamurae subsp. buchneri</name>
    <dbReference type="NCBI Taxonomy" id="1462938"/>
    <lineage>
        <taxon>Bacteria</taxon>
        <taxon>Pseudomonadati</taxon>
        <taxon>Pseudomonadota</taxon>
        <taxon>Alphaproteobacteria</taxon>
        <taxon>Rickettsiales</taxon>
        <taxon>Rickettsiaceae</taxon>
        <taxon>Rickettsieae</taxon>
        <taxon>Rickettsia</taxon>
        <taxon>spotted fever group</taxon>
    </lineage>
</organism>
<dbReference type="EMBL" id="JFKF01000164">
    <property type="protein sequence ID" value="KDO02373.1"/>
    <property type="molecule type" value="Genomic_DNA"/>
</dbReference>
<name>A0A8E0WKK0_9RICK</name>